<dbReference type="PANTHER" id="PTHR19818">
    <property type="entry name" value="ZINC FINGER PROTEIN ZIC AND GLI"/>
    <property type="match status" value="1"/>
</dbReference>
<dbReference type="GO" id="GO:0000978">
    <property type="term" value="F:RNA polymerase II cis-regulatory region sequence-specific DNA binding"/>
    <property type="evidence" value="ECO:0007669"/>
    <property type="project" value="TreeGrafter"/>
</dbReference>
<dbReference type="FunFam" id="3.30.160.60:FF:000125">
    <property type="entry name" value="Putative zinc finger protein 143"/>
    <property type="match status" value="1"/>
</dbReference>
<dbReference type="SUPFAM" id="SSF57667">
    <property type="entry name" value="beta-beta-alpha zinc fingers"/>
    <property type="match status" value="1"/>
</dbReference>
<comment type="caution">
    <text evidence="11">The sequence shown here is derived from an EMBL/GenBank/DDBJ whole genome shotgun (WGS) entry which is preliminary data.</text>
</comment>
<protein>
    <recommendedName>
        <fullName evidence="10">C2H2-type domain-containing protein</fullName>
    </recommendedName>
</protein>
<dbReference type="Proteomes" id="UP000239156">
    <property type="component" value="Unassembled WGS sequence"/>
</dbReference>
<evidence type="ECO:0000256" key="2">
    <source>
        <dbReference type="ARBA" id="ARBA00022723"/>
    </source>
</evidence>
<dbReference type="GO" id="GO:0045944">
    <property type="term" value="P:positive regulation of transcription by RNA polymerase II"/>
    <property type="evidence" value="ECO:0007669"/>
    <property type="project" value="UniProtKB-ARBA"/>
</dbReference>
<evidence type="ECO:0000256" key="5">
    <source>
        <dbReference type="ARBA" id="ARBA00022833"/>
    </source>
</evidence>
<evidence type="ECO:0000256" key="1">
    <source>
        <dbReference type="ARBA" id="ARBA00004123"/>
    </source>
</evidence>
<dbReference type="InterPro" id="IPR050329">
    <property type="entry name" value="GLI_C2H2-zinc-finger"/>
</dbReference>
<comment type="subcellular location">
    <subcellularLocation>
        <location evidence="1">Nucleus</location>
    </subcellularLocation>
</comment>
<dbReference type="GO" id="GO:0000981">
    <property type="term" value="F:DNA-binding transcription factor activity, RNA polymerase II-specific"/>
    <property type="evidence" value="ECO:0007669"/>
    <property type="project" value="UniProtKB-ARBA"/>
</dbReference>
<reference evidence="11" key="1">
    <citation type="submission" date="2017-12" db="EMBL/GenBank/DDBJ databases">
        <title>Gene loss provides genomic basis for host adaptation in cereal stripe rust fungi.</title>
        <authorList>
            <person name="Xia C."/>
        </authorList>
    </citation>
    <scope>NUCLEOTIDE SEQUENCE [LARGE SCALE GENOMIC DNA]</scope>
    <source>
        <strain evidence="11">93-210</strain>
    </source>
</reference>
<keyword evidence="6" id="KW-0805">Transcription regulation</keyword>
<dbReference type="PROSITE" id="PS00028">
    <property type="entry name" value="ZINC_FINGER_C2H2_1"/>
    <property type="match status" value="2"/>
</dbReference>
<name>A0A2S4VFL4_9BASI</name>
<dbReference type="EMBL" id="PKSL01000065">
    <property type="protein sequence ID" value="POW08313.1"/>
    <property type="molecule type" value="Genomic_DNA"/>
</dbReference>
<dbReference type="GO" id="GO:0005634">
    <property type="term" value="C:nucleus"/>
    <property type="evidence" value="ECO:0007669"/>
    <property type="project" value="UniProtKB-SubCell"/>
</dbReference>
<keyword evidence="12" id="KW-1185">Reference proteome</keyword>
<evidence type="ECO:0000313" key="11">
    <source>
        <dbReference type="EMBL" id="POW08313.1"/>
    </source>
</evidence>
<gene>
    <name evidence="11" type="ORF">PSTT_07606</name>
</gene>
<keyword evidence="7" id="KW-0804">Transcription</keyword>
<evidence type="ECO:0000313" key="12">
    <source>
        <dbReference type="Proteomes" id="UP000239156"/>
    </source>
</evidence>
<dbReference type="Pfam" id="PF00096">
    <property type="entry name" value="zf-C2H2"/>
    <property type="match status" value="2"/>
</dbReference>
<evidence type="ECO:0000256" key="7">
    <source>
        <dbReference type="ARBA" id="ARBA00023163"/>
    </source>
</evidence>
<dbReference type="PANTHER" id="PTHR19818:SF139">
    <property type="entry name" value="PAIR-RULE PROTEIN ODD-PAIRED"/>
    <property type="match status" value="1"/>
</dbReference>
<evidence type="ECO:0000259" key="10">
    <source>
        <dbReference type="PROSITE" id="PS50157"/>
    </source>
</evidence>
<organism evidence="11 12">
    <name type="scientific">Puccinia striiformis</name>
    <dbReference type="NCBI Taxonomy" id="27350"/>
    <lineage>
        <taxon>Eukaryota</taxon>
        <taxon>Fungi</taxon>
        <taxon>Dikarya</taxon>
        <taxon>Basidiomycota</taxon>
        <taxon>Pucciniomycotina</taxon>
        <taxon>Pucciniomycetes</taxon>
        <taxon>Pucciniales</taxon>
        <taxon>Pucciniaceae</taxon>
        <taxon>Puccinia</taxon>
    </lineage>
</organism>
<dbReference type="InterPro" id="IPR036236">
    <property type="entry name" value="Znf_C2H2_sf"/>
</dbReference>
<dbReference type="PROSITE" id="PS50157">
    <property type="entry name" value="ZINC_FINGER_C2H2_2"/>
    <property type="match status" value="2"/>
</dbReference>
<dbReference type="VEuPathDB" id="FungiDB:PSTT_07606"/>
<keyword evidence="3" id="KW-0677">Repeat</keyword>
<dbReference type="VEuPathDB" id="FungiDB:PSHT_08970"/>
<keyword evidence="8" id="KW-0539">Nucleus</keyword>
<sequence>MMDYLSSQQQPPMDFYPEDAQCQGQFNWNLLATDPLLNVDAPSTLPDYQFDPVFTPEQLATLLQTCDSPYTTDSFSSDLPTDCMNQPEWNLQPFPELNVPSPGNHFVQCPQPPLLVDSATYRDGFGNPIQPMDYHPYDSHVGYEPYSSPVGYETYASLPAMASSGYSPTDSYPRYAYPSSQPPPAMERLNTWDHVASSSYLPSKASTGSDVTSPSVVSEQPVKKHRCQICGRAFQRQTTLTQHQITHTGERPYSCPVAGCGKAFTTASNAKRHAKTHFRISHGFHHVTSPPHGPY</sequence>
<accession>A0A2S4VFL4</accession>
<dbReference type="FunFam" id="3.30.160.60:FF:000060">
    <property type="entry name" value="zinc finger protein 436"/>
    <property type="match status" value="1"/>
</dbReference>
<dbReference type="Gene3D" id="3.30.160.60">
    <property type="entry name" value="Classic Zinc Finger"/>
    <property type="match status" value="2"/>
</dbReference>
<keyword evidence="5" id="KW-0862">Zinc</keyword>
<evidence type="ECO:0000256" key="6">
    <source>
        <dbReference type="ARBA" id="ARBA00023015"/>
    </source>
</evidence>
<dbReference type="InterPro" id="IPR013087">
    <property type="entry name" value="Znf_C2H2_type"/>
</dbReference>
<keyword evidence="2" id="KW-0479">Metal-binding</keyword>
<dbReference type="AlphaFoldDB" id="A0A2S4VFL4"/>
<dbReference type="SMART" id="SM00355">
    <property type="entry name" value="ZnF_C2H2"/>
    <property type="match status" value="2"/>
</dbReference>
<evidence type="ECO:0000256" key="3">
    <source>
        <dbReference type="ARBA" id="ARBA00022737"/>
    </source>
</evidence>
<feature type="domain" description="C2H2-type" evidence="10">
    <location>
        <begin position="225"/>
        <end position="252"/>
    </location>
</feature>
<dbReference type="GO" id="GO:0008270">
    <property type="term" value="F:zinc ion binding"/>
    <property type="evidence" value="ECO:0007669"/>
    <property type="project" value="UniProtKB-KW"/>
</dbReference>
<keyword evidence="4 9" id="KW-0863">Zinc-finger</keyword>
<proteinExistence type="predicted"/>
<evidence type="ECO:0000256" key="4">
    <source>
        <dbReference type="ARBA" id="ARBA00022771"/>
    </source>
</evidence>
<feature type="domain" description="C2H2-type" evidence="10">
    <location>
        <begin position="253"/>
        <end position="277"/>
    </location>
</feature>
<evidence type="ECO:0000256" key="9">
    <source>
        <dbReference type="PROSITE-ProRule" id="PRU00042"/>
    </source>
</evidence>
<evidence type="ECO:0000256" key="8">
    <source>
        <dbReference type="ARBA" id="ARBA00023242"/>
    </source>
</evidence>